<protein>
    <submittedName>
        <fullName evidence="1">Uncharacterized protein</fullName>
    </submittedName>
</protein>
<dbReference type="Proteomes" id="UP000229740">
    <property type="component" value="Unassembled WGS sequence"/>
</dbReference>
<proteinExistence type="predicted"/>
<dbReference type="EMBL" id="PDPS01000041">
    <property type="protein sequence ID" value="PID55870.1"/>
    <property type="molecule type" value="Genomic_DNA"/>
</dbReference>
<sequence length="154" mass="17419">MPQLSKGGKYIFAWSIIQDNGSLTFPPKVVHEYKLKEDNFIYIFSGSKQTGGFCVTTNRLLSDSKLQNILTDNPELKDRTLKEGELIPYKGKKYAWIQLKDHSVYLSETLMTDLKIGTGDKLLSIRSSNIAFTMGLKGVLIDKAISYRGKIETY</sequence>
<evidence type="ECO:0000313" key="1">
    <source>
        <dbReference type="EMBL" id="PID55870.1"/>
    </source>
</evidence>
<comment type="caution">
    <text evidence="1">The sequence shown here is derived from an EMBL/GenBank/DDBJ whole genome shotgun (WGS) entry which is preliminary data.</text>
</comment>
<organism evidence="1 2">
    <name type="scientific">candidate division KSB3 bacterium</name>
    <dbReference type="NCBI Taxonomy" id="2044937"/>
    <lineage>
        <taxon>Bacteria</taxon>
        <taxon>candidate division KSB3</taxon>
    </lineage>
</organism>
<accession>A0A2G6E1F1</accession>
<name>A0A2G6E1F1_9BACT</name>
<dbReference type="AlphaFoldDB" id="A0A2G6E1F1"/>
<gene>
    <name evidence="1" type="ORF">CSB45_13695</name>
</gene>
<evidence type="ECO:0000313" key="2">
    <source>
        <dbReference type="Proteomes" id="UP000229740"/>
    </source>
</evidence>
<reference evidence="1 2" key="1">
    <citation type="submission" date="2017-10" db="EMBL/GenBank/DDBJ databases">
        <title>Novel microbial diversity and functional potential in the marine mammal oral microbiome.</title>
        <authorList>
            <person name="Dudek N.K."/>
            <person name="Sun C.L."/>
            <person name="Burstein D."/>
            <person name="Kantor R.S."/>
            <person name="Aliaga Goltsman D.S."/>
            <person name="Bik E.M."/>
            <person name="Thomas B.C."/>
            <person name="Banfield J.F."/>
            <person name="Relman D.A."/>
        </authorList>
    </citation>
    <scope>NUCLEOTIDE SEQUENCE [LARGE SCALE GENOMIC DNA]</scope>
    <source>
        <strain evidence="1">DOLZORAL124_49_17</strain>
    </source>
</reference>